<proteinExistence type="predicted"/>
<feature type="chain" id="PRO_5012586904" description="Sulfatase-modifying factor enzyme-like domain-containing protein" evidence="1">
    <location>
        <begin position="22"/>
        <end position="442"/>
    </location>
</feature>
<evidence type="ECO:0000313" key="4">
    <source>
        <dbReference type="Proteomes" id="UP000226431"/>
    </source>
</evidence>
<dbReference type="PANTHER" id="PTHR23150">
    <property type="entry name" value="SULFATASE MODIFYING FACTOR 1, 2"/>
    <property type="match status" value="1"/>
</dbReference>
<dbReference type="PANTHER" id="PTHR23150:SF19">
    <property type="entry name" value="FORMYLGLYCINE-GENERATING ENZYME"/>
    <property type="match status" value="1"/>
</dbReference>
<dbReference type="InterPro" id="IPR051043">
    <property type="entry name" value="Sulfatase_Mod_Factor_Kinase"/>
</dbReference>
<feature type="domain" description="Sulfatase-modifying factor enzyme-like" evidence="2">
    <location>
        <begin position="165"/>
        <end position="439"/>
    </location>
</feature>
<protein>
    <recommendedName>
        <fullName evidence="2">Sulfatase-modifying factor enzyme-like domain-containing protein</fullName>
    </recommendedName>
</protein>
<keyword evidence="1" id="KW-0732">Signal</keyword>
<evidence type="ECO:0000313" key="3">
    <source>
        <dbReference type="EMBL" id="PHH74134.1"/>
    </source>
</evidence>
<dbReference type="Pfam" id="PF03781">
    <property type="entry name" value="FGE-sulfatase"/>
    <property type="match status" value="1"/>
</dbReference>
<dbReference type="Gene3D" id="3.90.1580.10">
    <property type="entry name" value="paralog of FGE (formylglycine-generating enzyme)"/>
    <property type="match status" value="1"/>
</dbReference>
<organism evidence="3 4">
    <name type="scientific">Ophiocordyceps camponoti-rufipedis</name>
    <dbReference type="NCBI Taxonomy" id="2004952"/>
    <lineage>
        <taxon>Eukaryota</taxon>
        <taxon>Fungi</taxon>
        <taxon>Dikarya</taxon>
        <taxon>Ascomycota</taxon>
        <taxon>Pezizomycotina</taxon>
        <taxon>Sordariomycetes</taxon>
        <taxon>Hypocreomycetidae</taxon>
        <taxon>Hypocreales</taxon>
        <taxon>Ophiocordycipitaceae</taxon>
        <taxon>Ophiocordyceps</taxon>
    </lineage>
</organism>
<dbReference type="SUPFAM" id="SSF56436">
    <property type="entry name" value="C-type lectin-like"/>
    <property type="match status" value="1"/>
</dbReference>
<gene>
    <name evidence="3" type="ORF">CDD80_3293</name>
</gene>
<dbReference type="OrthoDB" id="659at2759"/>
<dbReference type="GO" id="GO:0120147">
    <property type="term" value="F:formylglycine-generating oxidase activity"/>
    <property type="evidence" value="ECO:0007669"/>
    <property type="project" value="TreeGrafter"/>
</dbReference>
<reference evidence="3 4" key="1">
    <citation type="submission" date="2017-06" db="EMBL/GenBank/DDBJ databases">
        <title>Ant-infecting Ophiocordyceps genomes reveal a high diversity of potential behavioral manipulation genes and a possible major role for enterotoxins.</title>
        <authorList>
            <person name="De Bekker C."/>
            <person name="Evans H.C."/>
            <person name="Brachmann A."/>
            <person name="Hughes D.P."/>
        </authorList>
    </citation>
    <scope>NUCLEOTIDE SEQUENCE [LARGE SCALE GENOMIC DNA]</scope>
    <source>
        <strain evidence="3 4">Map16</strain>
    </source>
</reference>
<sequence>MKSSILYHTLSLSLLASTTVSQSITSIKADLTTLANLLKWQGTTQSSYAPVLPAALKAHASLSSMTGPGSPIPQAAKYVEQLGRLVAESRYLVALSAPSGYQQTVLDSTVFLKGSLDEWRFAITRTRDKLEEPSKYRAPTCGKKSAKDISTTTSPGTIFHDFEGAPAMVVVPAGSFIAGSSPEEQTRWGVPQARRSFELPHRQVHIAKPLAVGRTEISVREFQDFIHQTDYELRGGTRAWYHGKNTTLAFQSDLNYRNPAFPQTNNHPVVAITRQDAKAYAAWLSCLTGSTYRLPSEDEWEYAARGGSNDSFFWGSDLSHADQWANTYDTTSSTTNDFPWAHTNVTDTFAYTAPVASFRPNGFGLYDVTGNAREFTADDWIERLGGAASDGSVRKGPAPFPVMRGGAWNYQPMNLRLNYRSAYFSSEVSTNMFGFRLVRDLA</sequence>
<accession>A0A2C5Z436</accession>
<evidence type="ECO:0000256" key="1">
    <source>
        <dbReference type="SAM" id="SignalP"/>
    </source>
</evidence>
<name>A0A2C5Z436_9HYPO</name>
<dbReference type="STRING" id="2004952.A0A2C5Z436"/>
<evidence type="ECO:0000259" key="2">
    <source>
        <dbReference type="Pfam" id="PF03781"/>
    </source>
</evidence>
<comment type="caution">
    <text evidence="3">The sequence shown here is derived from an EMBL/GenBank/DDBJ whole genome shotgun (WGS) entry which is preliminary data.</text>
</comment>
<feature type="signal peptide" evidence="1">
    <location>
        <begin position="1"/>
        <end position="21"/>
    </location>
</feature>
<dbReference type="EMBL" id="NJES01000293">
    <property type="protein sequence ID" value="PHH74134.1"/>
    <property type="molecule type" value="Genomic_DNA"/>
</dbReference>
<dbReference type="Proteomes" id="UP000226431">
    <property type="component" value="Unassembled WGS sequence"/>
</dbReference>
<keyword evidence="4" id="KW-1185">Reference proteome</keyword>
<dbReference type="AlphaFoldDB" id="A0A2C5Z436"/>
<dbReference type="InterPro" id="IPR005532">
    <property type="entry name" value="SUMF_dom"/>
</dbReference>
<dbReference type="InterPro" id="IPR042095">
    <property type="entry name" value="SUMF_sf"/>
</dbReference>
<dbReference type="InterPro" id="IPR016187">
    <property type="entry name" value="CTDL_fold"/>
</dbReference>